<dbReference type="Gene3D" id="3.30.70.330">
    <property type="match status" value="2"/>
</dbReference>
<evidence type="ECO:0000256" key="1">
    <source>
        <dbReference type="ARBA" id="ARBA00022884"/>
    </source>
</evidence>
<protein>
    <recommendedName>
        <fullName evidence="5">RRM domain-containing protein</fullName>
    </recommendedName>
</protein>
<reference evidence="6 7" key="1">
    <citation type="journal article" date="2021" name="Comput. Struct. Biotechnol. J.">
        <title>De novo genome assembly of the potent medicinal plant Rehmannia glutinosa using nanopore technology.</title>
        <authorList>
            <person name="Ma L."/>
            <person name="Dong C."/>
            <person name="Song C."/>
            <person name="Wang X."/>
            <person name="Zheng X."/>
            <person name="Niu Y."/>
            <person name="Chen S."/>
            <person name="Feng W."/>
        </authorList>
    </citation>
    <scope>NUCLEOTIDE SEQUENCE [LARGE SCALE GENOMIC DNA]</scope>
    <source>
        <strain evidence="6">DH-2019</strain>
    </source>
</reference>
<dbReference type="SUPFAM" id="SSF54928">
    <property type="entry name" value="RNA-binding domain, RBD"/>
    <property type="match status" value="2"/>
</dbReference>
<feature type="domain" description="RRM" evidence="5">
    <location>
        <begin position="266"/>
        <end position="344"/>
    </location>
</feature>
<keyword evidence="4" id="KW-1133">Transmembrane helix</keyword>
<dbReference type="SMART" id="SM00360">
    <property type="entry name" value="RRM"/>
    <property type="match status" value="2"/>
</dbReference>
<proteinExistence type="predicted"/>
<feature type="domain" description="RRM" evidence="5">
    <location>
        <begin position="164"/>
        <end position="241"/>
    </location>
</feature>
<evidence type="ECO:0000259" key="5">
    <source>
        <dbReference type="PROSITE" id="PS50102"/>
    </source>
</evidence>
<accession>A0ABR0VSM9</accession>
<dbReference type="PANTHER" id="PTHR48024">
    <property type="entry name" value="GEO13361P1-RELATED"/>
    <property type="match status" value="1"/>
</dbReference>
<keyword evidence="4" id="KW-0812">Transmembrane</keyword>
<feature type="compositionally biased region" description="Acidic residues" evidence="3">
    <location>
        <begin position="110"/>
        <end position="122"/>
    </location>
</feature>
<dbReference type="Proteomes" id="UP001318860">
    <property type="component" value="Unassembled WGS sequence"/>
</dbReference>
<dbReference type="InterPro" id="IPR012677">
    <property type="entry name" value="Nucleotide-bd_a/b_plait_sf"/>
</dbReference>
<dbReference type="PROSITE" id="PS50102">
    <property type="entry name" value="RRM"/>
    <property type="match status" value="2"/>
</dbReference>
<feature type="compositionally biased region" description="Acidic residues" evidence="3">
    <location>
        <begin position="24"/>
        <end position="76"/>
    </location>
</feature>
<evidence type="ECO:0000313" key="7">
    <source>
        <dbReference type="Proteomes" id="UP001318860"/>
    </source>
</evidence>
<keyword evidence="1 2" id="KW-0694">RNA-binding</keyword>
<dbReference type="InterPro" id="IPR000504">
    <property type="entry name" value="RRM_dom"/>
</dbReference>
<evidence type="ECO:0000313" key="6">
    <source>
        <dbReference type="EMBL" id="KAK6138257.1"/>
    </source>
</evidence>
<dbReference type="PANTHER" id="PTHR48024:SF9">
    <property type="entry name" value="UBP1-ASSOCIATED PROTEINS 1A-RELATED"/>
    <property type="match status" value="1"/>
</dbReference>
<feature type="compositionally biased region" description="Low complexity" evidence="3">
    <location>
        <begin position="13"/>
        <end position="23"/>
    </location>
</feature>
<gene>
    <name evidence="6" type="ORF">DH2020_028004</name>
</gene>
<organism evidence="6 7">
    <name type="scientific">Rehmannia glutinosa</name>
    <name type="common">Chinese foxglove</name>
    <dbReference type="NCBI Taxonomy" id="99300"/>
    <lineage>
        <taxon>Eukaryota</taxon>
        <taxon>Viridiplantae</taxon>
        <taxon>Streptophyta</taxon>
        <taxon>Embryophyta</taxon>
        <taxon>Tracheophyta</taxon>
        <taxon>Spermatophyta</taxon>
        <taxon>Magnoliopsida</taxon>
        <taxon>eudicotyledons</taxon>
        <taxon>Gunneridae</taxon>
        <taxon>Pentapetalae</taxon>
        <taxon>asterids</taxon>
        <taxon>lamiids</taxon>
        <taxon>Lamiales</taxon>
        <taxon>Orobanchaceae</taxon>
        <taxon>Rehmannieae</taxon>
        <taxon>Rehmannia</taxon>
    </lineage>
</organism>
<name>A0ABR0VSM9_REHGL</name>
<evidence type="ECO:0000256" key="2">
    <source>
        <dbReference type="PROSITE-ProRule" id="PRU00176"/>
    </source>
</evidence>
<dbReference type="EMBL" id="JABTTQ020000741">
    <property type="protein sequence ID" value="KAK6138257.1"/>
    <property type="molecule type" value="Genomic_DNA"/>
</dbReference>
<keyword evidence="4" id="KW-0472">Membrane</keyword>
<dbReference type="Pfam" id="PF00076">
    <property type="entry name" value="RRM_1"/>
    <property type="match status" value="2"/>
</dbReference>
<keyword evidence="7" id="KW-1185">Reference proteome</keyword>
<feature type="transmembrane region" description="Helical" evidence="4">
    <location>
        <begin position="479"/>
        <end position="498"/>
    </location>
</feature>
<comment type="caution">
    <text evidence="6">The sequence shown here is derived from an EMBL/GenBank/DDBJ whole genome shotgun (WGS) entry which is preliminary data.</text>
</comment>
<sequence>MARKRKSRASEAPQESEPVQTEQPEPEPEQPEPEDTQQVLEEDPGVGDEEEEVEDEGEEEEEDEEEGEGEEEDADNMEEHNDDAVQADSVKNDQQSELTEKPSENAVSENDSEDDGEDEEEPLEKLLEPFSKDQLTLLVKEAVAKHPDIVEFVHKLADADPSHRKIFVHGLGWEATAETITSAFGKYGEIEDCKVVKDKVTGKSKGYGFILFKHRGGARRALKEPQKLIEGRMTSCQLASAGPVRAPPAPVVATVSAPNVSEYTQRKIYVSNVSAELEPKKLLDFFSTFGEIEEGPLGLDKQTGKPRGFCLFVYRNLESAKKALEEPHKNFEGQILHCQQAVDGPKHTKGFFNKQQSQPHQHQYQGKQGHYHHTAKKGAVAPAAIGQAVAALLASQGAGLGIGNFLGGMGAGGNPQGVPPMMNNAGYGGQGGAGGYGGQPGMQGGYGSQPQMGRVVLDHIRVVHPTWAKVASHEAFMHFVKAMVLTVYIAYPWLYIIMHSLNTSHQILQKCIKLLVLDSGDSSEVRALMQMTSSLYQKVAICLKTRI</sequence>
<evidence type="ECO:0000256" key="3">
    <source>
        <dbReference type="SAM" id="MobiDB-lite"/>
    </source>
</evidence>
<feature type="region of interest" description="Disordered" evidence="3">
    <location>
        <begin position="1"/>
        <end position="122"/>
    </location>
</feature>
<evidence type="ECO:0000256" key="4">
    <source>
        <dbReference type="SAM" id="Phobius"/>
    </source>
</evidence>
<dbReference type="InterPro" id="IPR035979">
    <property type="entry name" value="RBD_domain_sf"/>
</dbReference>
<dbReference type="InterPro" id="IPR050886">
    <property type="entry name" value="RNA-binding_reg"/>
</dbReference>